<dbReference type="InterPro" id="IPR052509">
    <property type="entry name" value="Metal_resp_DNA-bind_regulator"/>
</dbReference>
<dbReference type="PANTHER" id="PTHR33169:SF14">
    <property type="entry name" value="TRANSCRIPTIONAL REGULATOR RV3488"/>
    <property type="match status" value="1"/>
</dbReference>
<dbReference type="AlphaFoldDB" id="A0A5B7WX52"/>
<evidence type="ECO:0000313" key="3">
    <source>
        <dbReference type="Proteomes" id="UP000307000"/>
    </source>
</evidence>
<dbReference type="InterPro" id="IPR005149">
    <property type="entry name" value="Tscrpt_reg_PadR_N"/>
</dbReference>
<feature type="domain" description="Transcription regulator PadR N-terminal" evidence="1">
    <location>
        <begin position="10"/>
        <end position="80"/>
    </location>
</feature>
<dbReference type="InterPro" id="IPR036388">
    <property type="entry name" value="WH-like_DNA-bd_sf"/>
</dbReference>
<dbReference type="KEGG" id="gcr:GcLGCM259_2935"/>
<reference evidence="2 3" key="1">
    <citation type="submission" date="2018-12" db="EMBL/GenBank/DDBJ databases">
        <title>Complete Genome Sequence of Glutamicibacter creatinolyticus strain LGCM259,isolated from an abscess of a 12-year-old mare in Italy.</title>
        <authorList>
            <person name="Santos R.G."/>
            <person name="Silva A.L."/>
            <person name="Seyffert N."/>
            <person name="Castro T.L.P."/>
            <person name="Attili A.R."/>
            <person name="Rifici C."/>
            <person name="Mazzullo G."/>
            <person name="Brenig B."/>
            <person name="Venanzi F."/>
            <person name="Azevedo V."/>
        </authorList>
    </citation>
    <scope>NUCLEOTIDE SEQUENCE [LARGE SCALE GENOMIC DNA]</scope>
    <source>
        <strain evidence="2 3">LGCM 259</strain>
    </source>
</reference>
<dbReference type="Proteomes" id="UP000307000">
    <property type="component" value="Chromosome"/>
</dbReference>
<evidence type="ECO:0000259" key="1">
    <source>
        <dbReference type="Pfam" id="PF03551"/>
    </source>
</evidence>
<dbReference type="SUPFAM" id="SSF46785">
    <property type="entry name" value="Winged helix' DNA-binding domain"/>
    <property type="match status" value="1"/>
</dbReference>
<organism evidence="2 3">
    <name type="scientific">Glutamicibacter creatinolyticus</name>
    <dbReference type="NCBI Taxonomy" id="162496"/>
    <lineage>
        <taxon>Bacteria</taxon>
        <taxon>Bacillati</taxon>
        <taxon>Actinomycetota</taxon>
        <taxon>Actinomycetes</taxon>
        <taxon>Micrococcales</taxon>
        <taxon>Micrococcaceae</taxon>
        <taxon>Glutamicibacter</taxon>
    </lineage>
</organism>
<dbReference type="Gene3D" id="1.10.10.10">
    <property type="entry name" value="Winged helix-like DNA-binding domain superfamily/Winged helix DNA-binding domain"/>
    <property type="match status" value="1"/>
</dbReference>
<dbReference type="InterPro" id="IPR036390">
    <property type="entry name" value="WH_DNA-bd_sf"/>
</dbReference>
<gene>
    <name evidence="2" type="ORF">GcLGCM259_2935</name>
</gene>
<accession>A0A5B7WX52</accession>
<keyword evidence="3" id="KW-1185">Reference proteome</keyword>
<dbReference type="Pfam" id="PF03551">
    <property type="entry name" value="PadR"/>
    <property type="match status" value="1"/>
</dbReference>
<dbReference type="PANTHER" id="PTHR33169">
    <property type="entry name" value="PADR-FAMILY TRANSCRIPTIONAL REGULATOR"/>
    <property type="match status" value="1"/>
</dbReference>
<dbReference type="RefSeq" id="WP_396277611.1">
    <property type="nucleotide sequence ID" value="NZ_CP162544.1"/>
</dbReference>
<protein>
    <submittedName>
        <fullName evidence="2">PadR family transcriptional regulator</fullName>
    </submittedName>
</protein>
<proteinExistence type="predicted"/>
<name>A0A5B7WX52_9MICC</name>
<sequence length="100" mass="11354">MKRALLPYLVLRQLQEEPAHGYLILARLEQLGVHGVKSGTLYPLLRSMEENGEVTSHWQTADSGPARKVFQLSDQGIAAIELLTEWFSDLDFTEQDEERA</sequence>
<dbReference type="EMBL" id="CP034412">
    <property type="protein sequence ID" value="QCY48641.1"/>
    <property type="molecule type" value="Genomic_DNA"/>
</dbReference>
<evidence type="ECO:0000313" key="2">
    <source>
        <dbReference type="EMBL" id="QCY48641.1"/>
    </source>
</evidence>